<dbReference type="EMBL" id="FODJ01000002">
    <property type="protein sequence ID" value="SEN88881.1"/>
    <property type="molecule type" value="Genomic_DNA"/>
</dbReference>
<dbReference type="RefSeq" id="WP_091495418.1">
    <property type="nucleotide sequence ID" value="NZ_FODJ01000002.1"/>
</dbReference>
<dbReference type="Pfam" id="PF12647">
    <property type="entry name" value="RNHCP"/>
    <property type="match status" value="1"/>
</dbReference>
<reference evidence="2 3" key="1">
    <citation type="submission" date="2016-10" db="EMBL/GenBank/DDBJ databases">
        <authorList>
            <person name="de Groot N.N."/>
        </authorList>
    </citation>
    <scope>NUCLEOTIDE SEQUENCE [LARGE SCALE GENOMIC DNA]</scope>
    <source>
        <strain evidence="2 3">CGMCC 1.10434</strain>
    </source>
</reference>
<evidence type="ECO:0000313" key="3">
    <source>
        <dbReference type="Proteomes" id="UP000199300"/>
    </source>
</evidence>
<protein>
    <submittedName>
        <fullName evidence="2">RNHCP domain-containing protein</fullName>
    </submittedName>
</protein>
<dbReference type="Proteomes" id="UP000199300">
    <property type="component" value="Unassembled WGS sequence"/>
</dbReference>
<proteinExistence type="predicted"/>
<sequence length="106" mass="12035">MGRKEENTAFTCLNCGLIVTPVTNGGYRNHCPHCFYSKHVDIKLGDRLNTCNGLMKPIDWRYSSKKGYQVVHQCTVCRLVKCNKLAANTEQEDQLMALMHQLNSNS</sequence>
<dbReference type="InterPro" id="IPR024439">
    <property type="entry name" value="RNHCP"/>
</dbReference>
<organism evidence="2 3">
    <name type="scientific">Amphibacillus marinus</name>
    <dbReference type="NCBI Taxonomy" id="872970"/>
    <lineage>
        <taxon>Bacteria</taxon>
        <taxon>Bacillati</taxon>
        <taxon>Bacillota</taxon>
        <taxon>Bacilli</taxon>
        <taxon>Bacillales</taxon>
        <taxon>Bacillaceae</taxon>
        <taxon>Amphibacillus</taxon>
    </lineage>
</organism>
<accession>A0A1H8K859</accession>
<keyword evidence="3" id="KW-1185">Reference proteome</keyword>
<evidence type="ECO:0000259" key="1">
    <source>
        <dbReference type="Pfam" id="PF12647"/>
    </source>
</evidence>
<dbReference type="STRING" id="872970.SAMN04488134_102199"/>
<evidence type="ECO:0000313" key="2">
    <source>
        <dbReference type="EMBL" id="SEN88881.1"/>
    </source>
</evidence>
<name>A0A1H8K859_9BACI</name>
<dbReference type="OrthoDB" id="9809485at2"/>
<feature type="domain" description="RNHCP" evidence="1">
    <location>
        <begin position="8"/>
        <end position="92"/>
    </location>
</feature>
<dbReference type="AlphaFoldDB" id="A0A1H8K859"/>
<gene>
    <name evidence="2" type="ORF">SAMN04488134_102199</name>
</gene>